<evidence type="ECO:0000256" key="1">
    <source>
        <dbReference type="ARBA" id="ARBA00004613"/>
    </source>
</evidence>
<keyword evidence="3" id="KW-0732">Signal</keyword>
<dbReference type="PROSITE" id="PS50240">
    <property type="entry name" value="TRYPSIN_DOM"/>
    <property type="match status" value="2"/>
</dbReference>
<keyword evidence="2" id="KW-0964">Secreted</keyword>
<accession>B0X378</accession>
<dbReference type="PANTHER" id="PTHR24260:SF147">
    <property type="entry name" value="EG:BACR7A4.3 PROTEIN-RELATED"/>
    <property type="match status" value="1"/>
</dbReference>
<dbReference type="GO" id="GO:0004252">
    <property type="term" value="F:serine-type endopeptidase activity"/>
    <property type="evidence" value="ECO:0007669"/>
    <property type="project" value="InterPro"/>
</dbReference>
<evidence type="ECO:0000313" key="9">
    <source>
        <dbReference type="EnsemblMetazoa" id="CPIJ013189-PA"/>
    </source>
</evidence>
<sequence>MCGGTLIHPKYVLTAAHCAVSVGGSLPSAVRLGDTDLNSAHDDHLAQQINIRKIIRHPLHRFARSYHDIALIELETEAPLSAAVFPACLWREDFVPNEPLRITGFGELEEAGGHSPTLQQGQVQLMDEVVCRTKLRANRKIPDGLLDSQFCASHETMDTCQGDSGGPIELRRVDLYDQEHPVVVGVTSFGTPCTNGSTGVYTKISSYIDWIEDETKENFSYLNSVQVDEVIVHPRYEPGNPTNDIALLKLSMYLKPNSTLKPICLEDTDTSQYPTYSFVFRSKLQSNIGNLRYSYHTKGVRRSFESCDDNVEESQICANNSLTILPGICQIDTGGPILSERIPQTAIPYLEGISGIQKEGCGGKLLGTNIEPHIKWIESVILKMQLEDVLIFTN</sequence>
<dbReference type="MEROPS" id="S01.200"/>
<dbReference type="Pfam" id="PF00089">
    <property type="entry name" value="Trypsin"/>
    <property type="match status" value="2"/>
</dbReference>
<evidence type="ECO:0000256" key="6">
    <source>
        <dbReference type="ARBA" id="ARBA00024195"/>
    </source>
</evidence>
<dbReference type="InterPro" id="IPR051333">
    <property type="entry name" value="CLIP_Serine_Protease"/>
</dbReference>
<reference evidence="8" key="1">
    <citation type="submission" date="2007-03" db="EMBL/GenBank/DDBJ databases">
        <title>Annotation of Culex pipiens quinquefasciatus.</title>
        <authorList>
            <consortium name="The Broad Institute Genome Sequencing Platform"/>
            <person name="Atkinson P.W."/>
            <person name="Hemingway J."/>
            <person name="Christensen B.M."/>
            <person name="Higgs S."/>
            <person name="Kodira C."/>
            <person name="Hannick L."/>
            <person name="Megy K."/>
            <person name="O'Leary S."/>
            <person name="Pearson M."/>
            <person name="Haas B.J."/>
            <person name="Mauceli E."/>
            <person name="Wortman J.R."/>
            <person name="Lee N.H."/>
            <person name="Guigo R."/>
            <person name="Stanke M."/>
            <person name="Alvarado L."/>
            <person name="Amedeo P."/>
            <person name="Antoine C.H."/>
            <person name="Arensburger P."/>
            <person name="Bidwell S.L."/>
            <person name="Crawford M."/>
            <person name="Camaro F."/>
            <person name="Devon K."/>
            <person name="Engels R."/>
            <person name="Hammond M."/>
            <person name="Howarth C."/>
            <person name="Koehrsen M."/>
            <person name="Lawson D."/>
            <person name="Montgomery P."/>
            <person name="Nene V."/>
            <person name="Nusbaum C."/>
            <person name="Puiu D."/>
            <person name="Romero-Severson J."/>
            <person name="Severson D.W."/>
            <person name="Shumway M."/>
            <person name="Sisk P."/>
            <person name="Stolte C."/>
            <person name="Zeng Q."/>
            <person name="Eisenstadt E."/>
            <person name="Fraser-Liggett C."/>
            <person name="Strausberg R."/>
            <person name="Galagan J."/>
            <person name="Birren B."/>
            <person name="Collins F.H."/>
        </authorList>
    </citation>
    <scope>NUCLEOTIDE SEQUENCE [LARGE SCALE GENOMIC DNA]</scope>
    <source>
        <strain evidence="8">JHB</strain>
    </source>
</reference>
<evidence type="ECO:0000259" key="7">
    <source>
        <dbReference type="PROSITE" id="PS50240"/>
    </source>
</evidence>
<dbReference type="PROSITE" id="PS00134">
    <property type="entry name" value="TRYPSIN_HIS"/>
    <property type="match status" value="1"/>
</dbReference>
<evidence type="ECO:0000256" key="2">
    <source>
        <dbReference type="ARBA" id="ARBA00022525"/>
    </source>
</evidence>
<keyword evidence="5" id="KW-0325">Glycoprotein</keyword>
<evidence type="ECO:0000256" key="5">
    <source>
        <dbReference type="ARBA" id="ARBA00023180"/>
    </source>
</evidence>
<dbReference type="SUPFAM" id="SSF50494">
    <property type="entry name" value="Trypsin-like serine proteases"/>
    <property type="match status" value="2"/>
</dbReference>
<dbReference type="KEGG" id="cqu:CpipJ_CPIJ013189"/>
<dbReference type="HOGENOM" id="CLU_006842_22_1_1"/>
<evidence type="ECO:0000313" key="8">
    <source>
        <dbReference type="EMBL" id="EDS39580.1"/>
    </source>
</evidence>
<dbReference type="PANTHER" id="PTHR24260">
    <property type="match status" value="1"/>
</dbReference>
<dbReference type="STRING" id="7176.B0X378"/>
<dbReference type="PRINTS" id="PR00722">
    <property type="entry name" value="CHYMOTRYPSIN"/>
</dbReference>
<feature type="domain" description="Peptidase S1" evidence="7">
    <location>
        <begin position="225"/>
        <end position="382"/>
    </location>
</feature>
<evidence type="ECO:0000256" key="4">
    <source>
        <dbReference type="ARBA" id="ARBA00023157"/>
    </source>
</evidence>
<dbReference type="FunFam" id="2.40.10.10:FF:000054">
    <property type="entry name" value="Complement C1r subcomponent"/>
    <property type="match status" value="1"/>
</dbReference>
<feature type="domain" description="Peptidase S1" evidence="7">
    <location>
        <begin position="1"/>
        <end position="216"/>
    </location>
</feature>
<evidence type="ECO:0000313" key="10">
    <source>
        <dbReference type="Proteomes" id="UP000002320"/>
    </source>
</evidence>
<dbReference type="EnsemblMetazoa" id="CPIJ013189-RA">
    <property type="protein sequence ID" value="CPIJ013189-PA"/>
    <property type="gene ID" value="CPIJ013189"/>
</dbReference>
<organism>
    <name type="scientific">Culex quinquefasciatus</name>
    <name type="common">Southern house mosquito</name>
    <name type="synonym">Culex pungens</name>
    <dbReference type="NCBI Taxonomy" id="7176"/>
    <lineage>
        <taxon>Eukaryota</taxon>
        <taxon>Metazoa</taxon>
        <taxon>Ecdysozoa</taxon>
        <taxon>Arthropoda</taxon>
        <taxon>Hexapoda</taxon>
        <taxon>Insecta</taxon>
        <taxon>Pterygota</taxon>
        <taxon>Neoptera</taxon>
        <taxon>Endopterygota</taxon>
        <taxon>Diptera</taxon>
        <taxon>Nematocera</taxon>
        <taxon>Culicoidea</taxon>
        <taxon>Culicidae</taxon>
        <taxon>Culicinae</taxon>
        <taxon>Culicini</taxon>
        <taxon>Culex</taxon>
        <taxon>Culex</taxon>
    </lineage>
</organism>
<dbReference type="Proteomes" id="UP000002320">
    <property type="component" value="Unassembled WGS sequence"/>
</dbReference>
<dbReference type="Gene3D" id="2.40.10.10">
    <property type="entry name" value="Trypsin-like serine proteases"/>
    <property type="match status" value="3"/>
</dbReference>
<dbReference type="EMBL" id="DS232310">
    <property type="protein sequence ID" value="EDS39580.1"/>
    <property type="molecule type" value="Genomic_DNA"/>
</dbReference>
<dbReference type="VEuPathDB" id="VectorBase:CQUJHB015097"/>
<dbReference type="VEuPathDB" id="VectorBase:CPIJ013189"/>
<comment type="similarity">
    <text evidence="6">Belongs to the peptidase S1 family. CLIP subfamily.</text>
</comment>
<dbReference type="InterPro" id="IPR043504">
    <property type="entry name" value="Peptidase_S1_PA_chymotrypsin"/>
</dbReference>
<keyword evidence="4" id="KW-1015">Disulfide bond</keyword>
<dbReference type="GO" id="GO:0005576">
    <property type="term" value="C:extracellular region"/>
    <property type="evidence" value="ECO:0007669"/>
    <property type="project" value="UniProtKB-SubCell"/>
</dbReference>
<name>B0X378_CULQU</name>
<dbReference type="OrthoDB" id="10004439at2759"/>
<comment type="subcellular location">
    <subcellularLocation>
        <location evidence="1">Secreted</location>
    </subcellularLocation>
</comment>
<dbReference type="InterPro" id="IPR018114">
    <property type="entry name" value="TRYPSIN_HIS"/>
</dbReference>
<dbReference type="InterPro" id="IPR001254">
    <property type="entry name" value="Trypsin_dom"/>
</dbReference>
<gene>
    <name evidence="9" type="primary">6046987</name>
    <name evidence="8" type="ORF">CpipJ_CPIJ013189</name>
</gene>
<evidence type="ECO:0000256" key="3">
    <source>
        <dbReference type="ARBA" id="ARBA00022729"/>
    </source>
</evidence>
<dbReference type="InterPro" id="IPR009003">
    <property type="entry name" value="Peptidase_S1_PA"/>
</dbReference>
<dbReference type="InParanoid" id="B0X378"/>
<dbReference type="SMART" id="SM00020">
    <property type="entry name" value="Tryp_SPc"/>
    <property type="match status" value="1"/>
</dbReference>
<dbReference type="GO" id="GO:0006508">
    <property type="term" value="P:proteolysis"/>
    <property type="evidence" value="ECO:0007669"/>
    <property type="project" value="InterPro"/>
</dbReference>
<dbReference type="eggNOG" id="KOG3627">
    <property type="taxonomic scope" value="Eukaryota"/>
</dbReference>
<reference evidence="9" key="2">
    <citation type="submission" date="2021-02" db="UniProtKB">
        <authorList>
            <consortium name="EnsemblMetazoa"/>
        </authorList>
    </citation>
    <scope>IDENTIFICATION</scope>
    <source>
        <strain evidence="9">JHB</strain>
    </source>
</reference>
<dbReference type="CDD" id="cd00190">
    <property type="entry name" value="Tryp_SPc"/>
    <property type="match status" value="1"/>
</dbReference>
<dbReference type="InterPro" id="IPR001314">
    <property type="entry name" value="Peptidase_S1A"/>
</dbReference>
<keyword evidence="10" id="KW-1185">Reference proteome</keyword>
<dbReference type="OMA" id="ESQICAN"/>
<proteinExistence type="inferred from homology"/>
<dbReference type="AlphaFoldDB" id="B0X378"/>
<protein>
    <submittedName>
        <fullName evidence="8 9">Plasminogen</fullName>
    </submittedName>
</protein>